<dbReference type="InterPro" id="IPR019887">
    <property type="entry name" value="Tscrpt_reg_AsnC/Lrp_C"/>
</dbReference>
<protein>
    <submittedName>
        <fullName evidence="5">AsnC family transcriptional regulator</fullName>
    </submittedName>
</protein>
<reference evidence="5 6" key="1">
    <citation type="submission" date="2017-03" db="EMBL/GenBank/DDBJ databases">
        <title>Lifting the veil on microbial sulfur biogeochemistry in mining wastewaters.</title>
        <authorList>
            <person name="Kantor R.S."/>
            <person name="Colenbrander Nelson T."/>
            <person name="Marshall S."/>
            <person name="Bennett D."/>
            <person name="Apte S."/>
            <person name="Camacho D."/>
            <person name="Thomas B.C."/>
            <person name="Warren L.A."/>
            <person name="Banfield J.F."/>
        </authorList>
    </citation>
    <scope>NUCLEOTIDE SEQUENCE [LARGE SCALE GENOMIC DNA]</scope>
    <source>
        <strain evidence="5">32-67-7</strain>
    </source>
</reference>
<dbReference type="PANTHER" id="PTHR30154">
    <property type="entry name" value="LEUCINE-RESPONSIVE REGULATORY PROTEIN"/>
    <property type="match status" value="1"/>
</dbReference>
<evidence type="ECO:0000256" key="3">
    <source>
        <dbReference type="ARBA" id="ARBA00023163"/>
    </source>
</evidence>
<dbReference type="InterPro" id="IPR036388">
    <property type="entry name" value="WH-like_DNA-bd_sf"/>
</dbReference>
<dbReference type="InterPro" id="IPR019885">
    <property type="entry name" value="Tscrpt_reg_HTH_AsnC-type_CS"/>
</dbReference>
<dbReference type="SMART" id="SM00344">
    <property type="entry name" value="HTH_ASNC"/>
    <property type="match status" value="1"/>
</dbReference>
<gene>
    <name evidence="5" type="ORF">B7Z12_14045</name>
</gene>
<name>A0A258D0S5_CAUVI</name>
<keyword evidence="2" id="KW-0238">DNA-binding</keyword>
<dbReference type="InterPro" id="IPR000485">
    <property type="entry name" value="AsnC-type_HTH_dom"/>
</dbReference>
<dbReference type="Gene3D" id="3.30.70.920">
    <property type="match status" value="1"/>
</dbReference>
<proteinExistence type="predicted"/>
<evidence type="ECO:0000313" key="5">
    <source>
        <dbReference type="EMBL" id="OYX01510.1"/>
    </source>
</evidence>
<dbReference type="PANTHER" id="PTHR30154:SF34">
    <property type="entry name" value="TRANSCRIPTIONAL REGULATOR AZLB"/>
    <property type="match status" value="1"/>
</dbReference>
<sequence>MSWFARRRRGALEHRSDISEINRTMTALSRMDLSILRILEADARISFAALAERVGLSKSPCWSRVQALEKQGVITGYHARLDAKALGKGLSVYALATVEFARYEAFEAAVLRHPAITDCHSTAGAGDYLLRIVAADVEDLDHLLRKELSQMPGVQRYTTTVCMKAIKEGGMVTAGL</sequence>
<dbReference type="SUPFAM" id="SSF46785">
    <property type="entry name" value="Winged helix' DNA-binding domain"/>
    <property type="match status" value="1"/>
</dbReference>
<evidence type="ECO:0000256" key="2">
    <source>
        <dbReference type="ARBA" id="ARBA00023125"/>
    </source>
</evidence>
<dbReference type="PRINTS" id="PR00033">
    <property type="entry name" value="HTHASNC"/>
</dbReference>
<feature type="domain" description="HTH asnC-type" evidence="4">
    <location>
        <begin position="28"/>
        <end position="89"/>
    </location>
</feature>
<dbReference type="CDD" id="cd00090">
    <property type="entry name" value="HTH_ARSR"/>
    <property type="match status" value="1"/>
</dbReference>
<dbReference type="Gene3D" id="1.10.10.10">
    <property type="entry name" value="Winged helix-like DNA-binding domain superfamily/Winged helix DNA-binding domain"/>
    <property type="match status" value="1"/>
</dbReference>
<dbReference type="GO" id="GO:0043565">
    <property type="term" value="F:sequence-specific DNA binding"/>
    <property type="evidence" value="ECO:0007669"/>
    <property type="project" value="InterPro"/>
</dbReference>
<organism evidence="5 6">
    <name type="scientific">Caulobacter vibrioides</name>
    <name type="common">Caulobacter crescentus</name>
    <dbReference type="NCBI Taxonomy" id="155892"/>
    <lineage>
        <taxon>Bacteria</taxon>
        <taxon>Pseudomonadati</taxon>
        <taxon>Pseudomonadota</taxon>
        <taxon>Alphaproteobacteria</taxon>
        <taxon>Caulobacterales</taxon>
        <taxon>Caulobacteraceae</taxon>
        <taxon>Caulobacter</taxon>
    </lineage>
</organism>
<dbReference type="InterPro" id="IPR011991">
    <property type="entry name" value="ArsR-like_HTH"/>
</dbReference>
<dbReference type="Pfam" id="PF01037">
    <property type="entry name" value="AsnC_trans_reg"/>
    <property type="match status" value="1"/>
</dbReference>
<dbReference type="InterPro" id="IPR036390">
    <property type="entry name" value="WH_DNA-bd_sf"/>
</dbReference>
<dbReference type="GO" id="GO:0005829">
    <property type="term" value="C:cytosol"/>
    <property type="evidence" value="ECO:0007669"/>
    <property type="project" value="TreeGrafter"/>
</dbReference>
<comment type="caution">
    <text evidence="5">The sequence shown here is derived from an EMBL/GenBank/DDBJ whole genome shotgun (WGS) entry which is preliminary data.</text>
</comment>
<evidence type="ECO:0000313" key="6">
    <source>
        <dbReference type="Proteomes" id="UP000215616"/>
    </source>
</evidence>
<evidence type="ECO:0000259" key="4">
    <source>
        <dbReference type="PROSITE" id="PS50956"/>
    </source>
</evidence>
<accession>A0A258D0S5</accession>
<dbReference type="EMBL" id="NCDQ01000240">
    <property type="protein sequence ID" value="OYX01510.1"/>
    <property type="molecule type" value="Genomic_DNA"/>
</dbReference>
<keyword evidence="1" id="KW-0805">Transcription regulation</keyword>
<dbReference type="Proteomes" id="UP000215616">
    <property type="component" value="Unassembled WGS sequence"/>
</dbReference>
<dbReference type="InterPro" id="IPR011008">
    <property type="entry name" value="Dimeric_a/b-barrel"/>
</dbReference>
<dbReference type="SUPFAM" id="SSF54909">
    <property type="entry name" value="Dimeric alpha+beta barrel"/>
    <property type="match status" value="1"/>
</dbReference>
<dbReference type="AlphaFoldDB" id="A0A258D0S5"/>
<dbReference type="PROSITE" id="PS50956">
    <property type="entry name" value="HTH_ASNC_2"/>
    <property type="match status" value="1"/>
</dbReference>
<dbReference type="PROSITE" id="PS00519">
    <property type="entry name" value="HTH_ASNC_1"/>
    <property type="match status" value="1"/>
</dbReference>
<keyword evidence="3" id="KW-0804">Transcription</keyword>
<dbReference type="GO" id="GO:0043200">
    <property type="term" value="P:response to amino acid"/>
    <property type="evidence" value="ECO:0007669"/>
    <property type="project" value="TreeGrafter"/>
</dbReference>
<dbReference type="GO" id="GO:0006355">
    <property type="term" value="P:regulation of DNA-templated transcription"/>
    <property type="evidence" value="ECO:0007669"/>
    <property type="project" value="UniProtKB-ARBA"/>
</dbReference>
<evidence type="ECO:0000256" key="1">
    <source>
        <dbReference type="ARBA" id="ARBA00023015"/>
    </source>
</evidence>
<dbReference type="InterPro" id="IPR019888">
    <property type="entry name" value="Tscrpt_reg_AsnC-like"/>
</dbReference>
<dbReference type="Pfam" id="PF13412">
    <property type="entry name" value="HTH_24"/>
    <property type="match status" value="1"/>
</dbReference>